<accession>A0A1S1Q8S0</accession>
<dbReference type="InterPro" id="IPR036390">
    <property type="entry name" value="WH_DNA-bd_sf"/>
</dbReference>
<dbReference type="InterPro" id="IPR036388">
    <property type="entry name" value="WH-like_DNA-bd_sf"/>
</dbReference>
<feature type="domain" description="Transcription regulator PadR N-terminal" evidence="2">
    <location>
        <begin position="7"/>
        <end position="80"/>
    </location>
</feature>
<name>A0A1S1Q8S0_9ACTN</name>
<evidence type="ECO:0000313" key="3">
    <source>
        <dbReference type="EMBL" id="OHV31248.1"/>
    </source>
</evidence>
<dbReference type="Pfam" id="PF03551">
    <property type="entry name" value="PadR"/>
    <property type="match status" value="1"/>
</dbReference>
<protein>
    <recommendedName>
        <fullName evidence="2">Transcription regulator PadR N-terminal domain-containing protein</fullName>
    </recommendedName>
</protein>
<dbReference type="InterPro" id="IPR005149">
    <property type="entry name" value="Tscrpt_reg_PadR_N"/>
</dbReference>
<dbReference type="EMBL" id="MBLM01000146">
    <property type="protein sequence ID" value="OHV31248.1"/>
    <property type="molecule type" value="Genomic_DNA"/>
</dbReference>
<reference evidence="4" key="1">
    <citation type="submission" date="2016-07" db="EMBL/GenBank/DDBJ databases">
        <title>Sequence Frankia sp. strain CcI1.17.</title>
        <authorList>
            <person name="Ghodhbane-Gtari F."/>
            <person name="Swanson E."/>
            <person name="Gueddou A."/>
            <person name="Morris K."/>
            <person name="Hezbri K."/>
            <person name="Ktari A."/>
            <person name="Nouioui I."/>
            <person name="Abebe-Akele F."/>
            <person name="Simpson S."/>
            <person name="Thomas K."/>
            <person name="Gtari M."/>
            <person name="Tisa L.S."/>
            <person name="Hurst S."/>
        </authorList>
    </citation>
    <scope>NUCLEOTIDE SEQUENCE [LARGE SCALE GENOMIC DNA]</scope>
    <source>
        <strain evidence="4">Cc1.17</strain>
    </source>
</reference>
<dbReference type="PANTHER" id="PTHR43252:SF6">
    <property type="entry name" value="NEGATIVE TRANSCRIPTION REGULATOR PADR"/>
    <property type="match status" value="1"/>
</dbReference>
<sequence>MHLDFVILGMLAMRRLSGYDLRRGMEGPLRFIGYGVQLPQIYRRLGRLTDQGLVEFEVDPRDGRPTAKVYTLTEAGRQHLVAWARSPYEPSTRPMDPDFILRFVFGGQIDRQIAVDVVRTELEYRLANVSPDGRMQQPPGDLEPQIPDVDPAFAREIYLLAHEWGYTSVRAYVTWLQLTLIRLEESGRADGSPRRPAPNSPPTDCDHPA</sequence>
<keyword evidence="4" id="KW-1185">Reference proteome</keyword>
<evidence type="ECO:0000313" key="4">
    <source>
        <dbReference type="Proteomes" id="UP000179627"/>
    </source>
</evidence>
<organism evidence="3 4">
    <name type="scientific">Parafrankia colletiae</name>
    <dbReference type="NCBI Taxonomy" id="573497"/>
    <lineage>
        <taxon>Bacteria</taxon>
        <taxon>Bacillati</taxon>
        <taxon>Actinomycetota</taxon>
        <taxon>Actinomycetes</taxon>
        <taxon>Frankiales</taxon>
        <taxon>Frankiaceae</taxon>
        <taxon>Parafrankia</taxon>
    </lineage>
</organism>
<proteinExistence type="predicted"/>
<evidence type="ECO:0000259" key="2">
    <source>
        <dbReference type="Pfam" id="PF03551"/>
    </source>
</evidence>
<evidence type="ECO:0000256" key="1">
    <source>
        <dbReference type="SAM" id="MobiDB-lite"/>
    </source>
</evidence>
<dbReference type="Gene3D" id="1.10.10.10">
    <property type="entry name" value="Winged helix-like DNA-binding domain superfamily/Winged helix DNA-binding domain"/>
    <property type="match status" value="1"/>
</dbReference>
<gene>
    <name evidence="3" type="ORF">CC117_26540</name>
</gene>
<dbReference type="PANTHER" id="PTHR43252">
    <property type="entry name" value="TRANSCRIPTIONAL REGULATOR YQJI"/>
    <property type="match status" value="1"/>
</dbReference>
<comment type="caution">
    <text evidence="3">The sequence shown here is derived from an EMBL/GenBank/DDBJ whole genome shotgun (WGS) entry which is preliminary data.</text>
</comment>
<dbReference type="OrthoDB" id="122286at2"/>
<dbReference type="RefSeq" id="WP_071088601.1">
    <property type="nucleotide sequence ID" value="NZ_MBLM01000146.1"/>
</dbReference>
<dbReference type="Proteomes" id="UP000179627">
    <property type="component" value="Unassembled WGS sequence"/>
</dbReference>
<feature type="region of interest" description="Disordered" evidence="1">
    <location>
        <begin position="187"/>
        <end position="209"/>
    </location>
</feature>
<dbReference type="AlphaFoldDB" id="A0A1S1Q8S0"/>
<dbReference type="SUPFAM" id="SSF46785">
    <property type="entry name" value="Winged helix' DNA-binding domain"/>
    <property type="match status" value="1"/>
</dbReference>